<gene>
    <name evidence="4" type="ORF">WJX72_004288</name>
</gene>
<keyword evidence="5" id="KW-1185">Reference proteome</keyword>
<dbReference type="InterPro" id="IPR011992">
    <property type="entry name" value="EF-hand-dom_pair"/>
</dbReference>
<comment type="caution">
    <text evidence="4">The sequence shown here is derived from an EMBL/GenBank/DDBJ whole genome shotgun (WGS) entry which is preliminary data.</text>
</comment>
<dbReference type="PROSITE" id="PS00018">
    <property type="entry name" value="EF_HAND_1"/>
    <property type="match status" value="1"/>
</dbReference>
<feature type="region of interest" description="Disordered" evidence="2">
    <location>
        <begin position="314"/>
        <end position="349"/>
    </location>
</feature>
<name>A0AAW1P4D5_9CHLO</name>
<dbReference type="SUPFAM" id="SSF47473">
    <property type="entry name" value="EF-hand"/>
    <property type="match status" value="1"/>
</dbReference>
<evidence type="ECO:0000259" key="3">
    <source>
        <dbReference type="PROSITE" id="PS50222"/>
    </source>
</evidence>
<evidence type="ECO:0000313" key="4">
    <source>
        <dbReference type="EMBL" id="KAK9803390.1"/>
    </source>
</evidence>
<dbReference type="InterPro" id="IPR002048">
    <property type="entry name" value="EF_hand_dom"/>
</dbReference>
<protein>
    <recommendedName>
        <fullName evidence="3">EF-hand domain-containing protein</fullName>
    </recommendedName>
</protein>
<feature type="region of interest" description="Disordered" evidence="2">
    <location>
        <begin position="370"/>
        <end position="389"/>
    </location>
</feature>
<dbReference type="EMBL" id="JALJOR010000021">
    <property type="protein sequence ID" value="KAK9803390.1"/>
    <property type="molecule type" value="Genomic_DNA"/>
</dbReference>
<evidence type="ECO:0000256" key="2">
    <source>
        <dbReference type="SAM" id="MobiDB-lite"/>
    </source>
</evidence>
<organism evidence="4 5">
    <name type="scientific">[Myrmecia] bisecta</name>
    <dbReference type="NCBI Taxonomy" id="41462"/>
    <lineage>
        <taxon>Eukaryota</taxon>
        <taxon>Viridiplantae</taxon>
        <taxon>Chlorophyta</taxon>
        <taxon>core chlorophytes</taxon>
        <taxon>Trebouxiophyceae</taxon>
        <taxon>Trebouxiales</taxon>
        <taxon>Trebouxiaceae</taxon>
        <taxon>Myrmecia</taxon>
    </lineage>
</organism>
<dbReference type="AlphaFoldDB" id="A0AAW1P4D5"/>
<accession>A0AAW1P4D5</accession>
<feature type="region of interest" description="Disordered" evidence="2">
    <location>
        <begin position="91"/>
        <end position="113"/>
    </location>
</feature>
<feature type="domain" description="EF-hand" evidence="3">
    <location>
        <begin position="243"/>
        <end position="278"/>
    </location>
</feature>
<evidence type="ECO:0000313" key="5">
    <source>
        <dbReference type="Proteomes" id="UP001489004"/>
    </source>
</evidence>
<dbReference type="Gene3D" id="1.10.238.10">
    <property type="entry name" value="EF-hand"/>
    <property type="match status" value="1"/>
</dbReference>
<feature type="region of interest" description="Disordered" evidence="2">
    <location>
        <begin position="140"/>
        <end position="175"/>
    </location>
</feature>
<sequence length="499" mass="54016">MASLWLFNGDGAYGSAYQFQRSPGLAKVFNEADMRDMKPKQLHPMHCNKVEFNLSSGDIEGAKPAIGWPRYPRNTNPLDPSYKLPHRDFREPEPPVAPFRRNTLDITDIPGTKPDAKTLERRVLKVRNLTLDCADIEGASAPAWSRPPQHHRSPGQAAGTAGPGEGGGSSWKSRPAANLELPRTKRLNHQNTNLISDIEGSSPVHKATAAKHRESVALADSRSQARASAEASVDTQIQPVSPAAVEALWKKCRSYDRDGSGKLSASEFETALQAANLPLGPAKQQQILGGFQDSNGFVDYRPFVRRLHYNNHPASAARRPASSLGLQHETAAASSDGPVSGQSQAEVNGGAATAIKRQAQARTNPSYWFGQTAAGGISGAQPGDQANPADVAARTWTARDDPTYRPSPDCRTAQPVSRLSFLGAAELGSDGLEKIYARIIRPASAQPFGLQQGSLLRTKSKIGALKDNLEFTRITTSQRRARQSLADDKAMVKRLNWND</sequence>
<dbReference type="PANTHER" id="PTHR38130:SF1">
    <property type="entry name" value="EF-HAND DOMAIN-CONTAINING PROTEIN"/>
    <property type="match status" value="1"/>
</dbReference>
<dbReference type="Proteomes" id="UP001489004">
    <property type="component" value="Unassembled WGS sequence"/>
</dbReference>
<dbReference type="InterPro" id="IPR018247">
    <property type="entry name" value="EF_Hand_1_Ca_BS"/>
</dbReference>
<proteinExistence type="predicted"/>
<dbReference type="PROSITE" id="PS50222">
    <property type="entry name" value="EF_HAND_2"/>
    <property type="match status" value="1"/>
</dbReference>
<reference evidence="4 5" key="1">
    <citation type="journal article" date="2024" name="Nat. Commun.">
        <title>Phylogenomics reveals the evolutionary origins of lichenization in chlorophyte algae.</title>
        <authorList>
            <person name="Puginier C."/>
            <person name="Libourel C."/>
            <person name="Otte J."/>
            <person name="Skaloud P."/>
            <person name="Haon M."/>
            <person name="Grisel S."/>
            <person name="Petersen M."/>
            <person name="Berrin J.G."/>
            <person name="Delaux P.M."/>
            <person name="Dal Grande F."/>
            <person name="Keller J."/>
        </authorList>
    </citation>
    <scope>NUCLEOTIDE SEQUENCE [LARGE SCALE GENOMIC DNA]</scope>
    <source>
        <strain evidence="4 5">SAG 2043</strain>
    </source>
</reference>
<feature type="compositionally biased region" description="Low complexity" evidence="2">
    <location>
        <begin position="314"/>
        <end position="323"/>
    </location>
</feature>
<dbReference type="PANTHER" id="PTHR38130">
    <property type="entry name" value="EF-HAND DOMAIN-CONTAINING PROTEIN"/>
    <property type="match status" value="1"/>
</dbReference>
<evidence type="ECO:0000256" key="1">
    <source>
        <dbReference type="ARBA" id="ARBA00022837"/>
    </source>
</evidence>
<keyword evidence="1" id="KW-0106">Calcium</keyword>
<dbReference type="GO" id="GO:0005509">
    <property type="term" value="F:calcium ion binding"/>
    <property type="evidence" value="ECO:0007669"/>
    <property type="project" value="InterPro"/>
</dbReference>